<reference evidence="2 3" key="1">
    <citation type="submission" date="2018-05" db="EMBL/GenBank/DDBJ databases">
        <title>Rhodobacteraceae gen. nov., sp. nov. isolated from sea water.</title>
        <authorList>
            <person name="Ren Y."/>
        </authorList>
    </citation>
    <scope>NUCLEOTIDE SEQUENCE [LARGE SCALE GENOMIC DNA]</scope>
    <source>
        <strain evidence="2 3">TG-679</strain>
    </source>
</reference>
<evidence type="ECO:0000313" key="3">
    <source>
        <dbReference type="Proteomes" id="UP000245680"/>
    </source>
</evidence>
<dbReference type="Proteomes" id="UP000245680">
    <property type="component" value="Unassembled WGS sequence"/>
</dbReference>
<sequence length="207" mass="23179">MRFRSPKRWATGCSRRADAFAAALALCAAVLAPPADAEARNYASAFAGQMTDNEWGELFDNWGAVRWRDATQVGVGASREWRLGRFGFFGAEAQVLKHFGEQTHVELTAPLFLRTPRPSSVFLPSFAYGLGLSYGTEPSKTEIARTGESTELLAHWFFELEFGNDESLVKPYLRLHHRSHAWETFDARTGSNAVLIGMRLPLDRLLR</sequence>
<dbReference type="EMBL" id="QGKU01000051">
    <property type="protein sequence ID" value="PWR01434.1"/>
    <property type="molecule type" value="Genomic_DNA"/>
</dbReference>
<keyword evidence="3" id="KW-1185">Reference proteome</keyword>
<proteinExistence type="predicted"/>
<name>A0A2V2LD29_9RHOB</name>
<dbReference type="AlphaFoldDB" id="A0A2V2LD29"/>
<keyword evidence="1" id="KW-0732">Signal</keyword>
<accession>A0A2V2LD29</accession>
<organism evidence="2 3">
    <name type="scientific">Meridianimarinicoccus roseus</name>
    <dbReference type="NCBI Taxonomy" id="2072018"/>
    <lineage>
        <taxon>Bacteria</taxon>
        <taxon>Pseudomonadati</taxon>
        <taxon>Pseudomonadota</taxon>
        <taxon>Alphaproteobacteria</taxon>
        <taxon>Rhodobacterales</taxon>
        <taxon>Paracoccaceae</taxon>
        <taxon>Meridianimarinicoccus</taxon>
    </lineage>
</organism>
<comment type="caution">
    <text evidence="2">The sequence shown here is derived from an EMBL/GenBank/DDBJ whole genome shotgun (WGS) entry which is preliminary data.</text>
</comment>
<evidence type="ECO:0000256" key="1">
    <source>
        <dbReference type="SAM" id="SignalP"/>
    </source>
</evidence>
<protein>
    <recommendedName>
        <fullName evidence="4">Acyloxyacyl hydrolase</fullName>
    </recommendedName>
</protein>
<feature type="signal peptide" evidence="1">
    <location>
        <begin position="1"/>
        <end position="37"/>
    </location>
</feature>
<feature type="chain" id="PRO_5016167890" description="Acyloxyacyl hydrolase" evidence="1">
    <location>
        <begin position="38"/>
        <end position="207"/>
    </location>
</feature>
<dbReference type="RefSeq" id="WP_109812901.1">
    <property type="nucleotide sequence ID" value="NZ_QGKU01000051.1"/>
</dbReference>
<evidence type="ECO:0008006" key="4">
    <source>
        <dbReference type="Google" id="ProtNLM"/>
    </source>
</evidence>
<evidence type="ECO:0000313" key="2">
    <source>
        <dbReference type="EMBL" id="PWR01434.1"/>
    </source>
</evidence>
<gene>
    <name evidence="2" type="ORF">DKT77_17160</name>
</gene>
<dbReference type="OrthoDB" id="323914at2"/>